<dbReference type="InterPro" id="IPR002553">
    <property type="entry name" value="Clathrin/coatomer_adapt-like_N"/>
</dbReference>
<dbReference type="InterPro" id="IPR050840">
    <property type="entry name" value="Adaptor_Complx_Large_Subunit"/>
</dbReference>
<keyword evidence="8 10" id="KW-0968">Cytoplasmic vesicle</keyword>
<dbReference type="PROSITE" id="PS50180">
    <property type="entry name" value="GAE"/>
    <property type="match status" value="1"/>
</dbReference>
<evidence type="ECO:0000256" key="2">
    <source>
        <dbReference type="ARBA" id="ARBA00004555"/>
    </source>
</evidence>
<dbReference type="SUPFAM" id="SSF49348">
    <property type="entry name" value="Clathrin adaptor appendage domain"/>
    <property type="match status" value="1"/>
</dbReference>
<proteinExistence type="inferred from homology"/>
<dbReference type="PIRSF" id="PIRSF037094">
    <property type="entry name" value="AP1_complex_gamma"/>
    <property type="match status" value="1"/>
</dbReference>
<evidence type="ECO:0000256" key="11">
    <source>
        <dbReference type="SAM" id="MobiDB-lite"/>
    </source>
</evidence>
<dbReference type="AlphaFoldDB" id="A0A7R9FIE5"/>
<evidence type="ECO:0000256" key="8">
    <source>
        <dbReference type="ARBA" id="ARBA00023329"/>
    </source>
</evidence>
<dbReference type="InterPro" id="IPR008152">
    <property type="entry name" value="Clathrin_a/b/g-adaptin_app_Ig"/>
</dbReference>
<comment type="subcellular location">
    <subcellularLocation>
        <location evidence="1">Cytoplasmic vesicle membrane</location>
    </subcellularLocation>
    <subcellularLocation>
        <location evidence="9">Endomembrane system</location>
        <topology evidence="9">Peripheral membrane protein</topology>
        <orientation evidence="9">Cytoplasmic side</orientation>
    </subcellularLocation>
    <subcellularLocation>
        <location evidence="2">Golgi apparatus</location>
    </subcellularLocation>
</comment>
<dbReference type="GO" id="GO:0006886">
    <property type="term" value="P:intracellular protein transport"/>
    <property type="evidence" value="ECO:0007669"/>
    <property type="project" value="UniProtKB-UniRule"/>
</dbReference>
<name>A0A7R9FIE5_9NEOP</name>
<dbReference type="GO" id="GO:0016192">
    <property type="term" value="P:vesicle-mediated transport"/>
    <property type="evidence" value="ECO:0007669"/>
    <property type="project" value="InterPro"/>
</dbReference>
<feature type="domain" description="GAE" evidence="12">
    <location>
        <begin position="864"/>
        <end position="977"/>
    </location>
</feature>
<dbReference type="InterPro" id="IPR017107">
    <property type="entry name" value="AP1_complex_gsu"/>
</dbReference>
<dbReference type="FunFam" id="1.25.10.10:FF:000030">
    <property type="entry name" value="AP-1 complex subunit gamma"/>
    <property type="match status" value="1"/>
</dbReference>
<keyword evidence="5 10" id="KW-0653">Protein transport</keyword>
<protein>
    <recommendedName>
        <fullName evidence="10">AP-1 complex subunit gamma</fullName>
    </recommendedName>
</protein>
<keyword evidence="7 10" id="KW-0472">Membrane</keyword>
<comment type="similarity">
    <text evidence="3 10">Belongs to the adaptor complexes large subunit family.</text>
</comment>
<feature type="region of interest" description="Disordered" evidence="11">
    <location>
        <begin position="766"/>
        <end position="839"/>
    </location>
</feature>
<gene>
    <name evidence="13" type="ORF">TTEB3V08_LOCUS1215</name>
</gene>
<evidence type="ECO:0000313" key="13">
    <source>
        <dbReference type="EMBL" id="CAD7453061.1"/>
    </source>
</evidence>
<reference evidence="13" key="1">
    <citation type="submission" date="2020-11" db="EMBL/GenBank/DDBJ databases">
        <authorList>
            <person name="Tran Van P."/>
        </authorList>
    </citation>
    <scope>NUCLEOTIDE SEQUENCE</scope>
</reference>
<dbReference type="PANTHER" id="PTHR22780">
    <property type="entry name" value="ADAPTIN, ALPHA/GAMMA/EPSILON"/>
    <property type="match status" value="1"/>
</dbReference>
<dbReference type="InterPro" id="IPR016024">
    <property type="entry name" value="ARM-type_fold"/>
</dbReference>
<dbReference type="EMBL" id="OE000243">
    <property type="protein sequence ID" value="CAD7453061.1"/>
    <property type="molecule type" value="Genomic_DNA"/>
</dbReference>
<keyword evidence="4 10" id="KW-0813">Transport</keyword>
<evidence type="ECO:0000256" key="4">
    <source>
        <dbReference type="ARBA" id="ARBA00022448"/>
    </source>
</evidence>
<evidence type="ECO:0000256" key="6">
    <source>
        <dbReference type="ARBA" id="ARBA00023034"/>
    </source>
</evidence>
<dbReference type="InterPro" id="IPR011989">
    <property type="entry name" value="ARM-like"/>
</dbReference>
<evidence type="ECO:0000256" key="5">
    <source>
        <dbReference type="ARBA" id="ARBA00022927"/>
    </source>
</evidence>
<evidence type="ECO:0000256" key="7">
    <source>
        <dbReference type="ARBA" id="ARBA00023136"/>
    </source>
</evidence>
<accession>A0A7R9FIE5</accession>
<evidence type="ECO:0000256" key="1">
    <source>
        <dbReference type="ARBA" id="ARBA00004156"/>
    </source>
</evidence>
<evidence type="ECO:0000256" key="10">
    <source>
        <dbReference type="PIRNR" id="PIRNR037094"/>
    </source>
</evidence>
<evidence type="ECO:0000259" key="12">
    <source>
        <dbReference type="PROSITE" id="PS50180"/>
    </source>
</evidence>
<feature type="compositionally biased region" description="Low complexity" evidence="11">
    <location>
        <begin position="810"/>
        <end position="827"/>
    </location>
</feature>
<dbReference type="Pfam" id="PF01602">
    <property type="entry name" value="Adaptin_N"/>
    <property type="match status" value="1"/>
</dbReference>
<evidence type="ECO:0000256" key="9">
    <source>
        <dbReference type="ARBA" id="ARBA00029433"/>
    </source>
</evidence>
<dbReference type="SMART" id="SM00809">
    <property type="entry name" value="Alpha_adaptinC2"/>
    <property type="match status" value="1"/>
</dbReference>
<dbReference type="SUPFAM" id="SSF48371">
    <property type="entry name" value="ARM repeat"/>
    <property type="match status" value="1"/>
</dbReference>
<feature type="compositionally biased region" description="Polar residues" evidence="11">
    <location>
        <begin position="775"/>
        <end position="785"/>
    </location>
</feature>
<dbReference type="Gene3D" id="1.25.10.10">
    <property type="entry name" value="Leucine-rich Repeat Variant"/>
    <property type="match status" value="1"/>
</dbReference>
<sequence length="982" mass="110341">MWPYYEEESSVLPPELNRRKSKWSKVQQGEVAKENDVDKLCREKTTMEAKKEMGGEDNKNYASERRRMKTPDYTAIRGTQHFGRERGSRNSTLWSRAWFTQPSNKNKTYNALYIMSKKIKSKASLHKSDLCAPCLIVVCTNMFDPTTCIALHIFRFNPAFNMATIKQVINEAVERGPATGGLRMPTPMRLRDLIRQIRAARTAAEERAVINKECAYIRSTFREEDSVWRCRNIAKLLYIHMLGYPAHFGQLECLKLIASPRFTDKRIGYLGAMLLLDERQDVHLLITNCLKNDLNSSTQFVVGLALCTLGAIASPEMSRDLASEVERLMKSPNAYIRKKAALCAFRIIRKVPELMEIFLPATRSLLSEKNHGVLITGVTLITEMCENSPDTLLHFKKIVPNLVRILKNLILAGYSPEHDVSGVSDPFLQVKILRLLRILGRNDPDASEAMNDILAQVATNTETSKNVGNTILYETVLSIMDIKSESGLRVLAVNILGRFLLNNDKNIRYVALNTLLKTVYIDTSAVQRHRSTILECLKDPDVSIRRRALELSFALVNTNNIRTMMKELLIFLEKADPEFKAQCSSSIVNSAERFAPNKRWHLDTLLRVLVAAGNYVRDDVVSCTIQLISESTSQHGYIAEQLWRALEKDTLDRQPLIQVATWCIGEFGDLLLYGAPVSEDSSVRVTEDDIIVVYQRLLWSTQNTVVTKQYTLLSLTKLSTRFQSGTEKIRQIIDLFGSHLHIELQQRGVEFSQLFRKYEHLRPALLERMPPMESGRQTNGTSGLTNGPDAGGKPDVRPPEPIKQPTTNMDLLDLLGGLDLGSPTPDGQNPPPPLPVQNNGLFNINQSSNFLVDGLLGSPSEVTNTLPRITAYEKNGLKITFSLERQQDNSSTTIITMSAVNDSLGPISEFLFQAAVPKTFQLQMLSPSGTVLSPAGLVTQVLKITNPNKAPLRMRIRVSYSVDGLTVQDQAEVNNFPAESWQ</sequence>
<evidence type="ECO:0000256" key="3">
    <source>
        <dbReference type="ARBA" id="ARBA00006613"/>
    </source>
</evidence>
<organism evidence="13">
    <name type="scientific">Timema tahoe</name>
    <dbReference type="NCBI Taxonomy" id="61484"/>
    <lineage>
        <taxon>Eukaryota</taxon>
        <taxon>Metazoa</taxon>
        <taxon>Ecdysozoa</taxon>
        <taxon>Arthropoda</taxon>
        <taxon>Hexapoda</taxon>
        <taxon>Insecta</taxon>
        <taxon>Pterygota</taxon>
        <taxon>Neoptera</taxon>
        <taxon>Polyneoptera</taxon>
        <taxon>Phasmatodea</taxon>
        <taxon>Timematodea</taxon>
        <taxon>Timematoidea</taxon>
        <taxon>Timematidae</taxon>
        <taxon>Timema</taxon>
    </lineage>
</organism>
<dbReference type="InterPro" id="IPR008153">
    <property type="entry name" value="GAE_dom"/>
</dbReference>
<feature type="region of interest" description="Disordered" evidence="11">
    <location>
        <begin position="1"/>
        <end position="29"/>
    </location>
</feature>
<dbReference type="Gene3D" id="2.60.40.1230">
    <property type="match status" value="1"/>
</dbReference>
<dbReference type="InterPro" id="IPR013041">
    <property type="entry name" value="Clathrin_app_Ig-like_sf"/>
</dbReference>
<keyword evidence="6 10" id="KW-0333">Golgi apparatus</keyword>
<dbReference type="GO" id="GO:0030121">
    <property type="term" value="C:AP-1 adaptor complex"/>
    <property type="evidence" value="ECO:0007669"/>
    <property type="project" value="InterPro"/>
</dbReference>
<dbReference type="Pfam" id="PF02883">
    <property type="entry name" value="Alpha_adaptinC2"/>
    <property type="match status" value="1"/>
</dbReference>